<reference evidence="1 2" key="2">
    <citation type="submission" date="2018-01" db="EMBL/GenBank/DDBJ databases">
        <title>Genomic study of Klebsiella pneumoniae.</title>
        <authorList>
            <person name="Yang Y."/>
            <person name="Bicalho R."/>
        </authorList>
    </citation>
    <scope>NUCLEOTIDE SEQUENCE [LARGE SCALE GENOMIC DNA]</scope>
    <source>
        <strain evidence="1 2">A10</strain>
    </source>
</reference>
<accession>A0A2J5Q1A9</accession>
<dbReference type="Proteomes" id="UP000234667">
    <property type="component" value="Unassembled WGS sequence"/>
</dbReference>
<dbReference type="EMBL" id="PIDR01000209">
    <property type="protein sequence ID" value="PLO71735.1"/>
    <property type="molecule type" value="Genomic_DNA"/>
</dbReference>
<gene>
    <name evidence="1" type="ORF">CWN49_09340</name>
</gene>
<dbReference type="AlphaFoldDB" id="A0A2J5Q1A9"/>
<proteinExistence type="predicted"/>
<protein>
    <submittedName>
        <fullName evidence="1">Uncharacterized protein</fullName>
    </submittedName>
</protein>
<evidence type="ECO:0000313" key="2">
    <source>
        <dbReference type="Proteomes" id="UP000234667"/>
    </source>
</evidence>
<evidence type="ECO:0000313" key="1">
    <source>
        <dbReference type="EMBL" id="PLO71735.1"/>
    </source>
</evidence>
<name>A0A2J5Q1A9_9ENTR</name>
<reference evidence="1 2" key="1">
    <citation type="submission" date="2017-11" db="EMBL/GenBank/DDBJ databases">
        <authorList>
            <person name="Han C.G."/>
        </authorList>
    </citation>
    <scope>NUCLEOTIDE SEQUENCE [LARGE SCALE GENOMIC DNA]</scope>
    <source>
        <strain evidence="1 2">A10</strain>
    </source>
</reference>
<comment type="caution">
    <text evidence="1">The sequence shown here is derived from an EMBL/GenBank/DDBJ whole genome shotgun (WGS) entry which is preliminary data.</text>
</comment>
<sequence length="138" mass="15945">MTNNQLTDLRTLILSEVGDFFAGFGSPGEPETPEKMQRELTMRLGRILNNHIVNYPRCEALVEILRECRIARDEAQAGLQECRKFDQAKLINKFYERYPLDTFKGDTERAEALGYYMAGAELQRCGEFIVYEDAYCDE</sequence>
<organism evidence="1 2">
    <name type="scientific">Klebsiella michiganensis</name>
    <dbReference type="NCBI Taxonomy" id="1134687"/>
    <lineage>
        <taxon>Bacteria</taxon>
        <taxon>Pseudomonadati</taxon>
        <taxon>Pseudomonadota</taxon>
        <taxon>Gammaproteobacteria</taxon>
        <taxon>Enterobacterales</taxon>
        <taxon>Enterobacteriaceae</taxon>
        <taxon>Klebsiella/Raoultella group</taxon>
        <taxon>Klebsiella</taxon>
    </lineage>
</organism>